<dbReference type="PANTHER" id="PTHR31912">
    <property type="entry name" value="IP13529P"/>
    <property type="match status" value="1"/>
</dbReference>
<dbReference type="STRING" id="269621.A0A238FNV3"/>
<keyword evidence="2" id="KW-1185">Reference proteome</keyword>
<dbReference type="OrthoDB" id="2506088at2759"/>
<organism evidence="1 2">
    <name type="scientific">Microbotryum intermedium</name>
    <dbReference type="NCBI Taxonomy" id="269621"/>
    <lineage>
        <taxon>Eukaryota</taxon>
        <taxon>Fungi</taxon>
        <taxon>Dikarya</taxon>
        <taxon>Basidiomycota</taxon>
        <taxon>Pucciniomycotina</taxon>
        <taxon>Microbotryomycetes</taxon>
        <taxon>Microbotryales</taxon>
        <taxon>Microbotryaceae</taxon>
        <taxon>Microbotryum</taxon>
    </lineage>
</organism>
<dbReference type="Proteomes" id="UP000198372">
    <property type="component" value="Unassembled WGS sequence"/>
</dbReference>
<evidence type="ECO:0000313" key="1">
    <source>
        <dbReference type="EMBL" id="SCV73861.1"/>
    </source>
</evidence>
<protein>
    <submittedName>
        <fullName evidence="1">BQ2448_6291 protein</fullName>
    </submittedName>
</protein>
<evidence type="ECO:0000313" key="2">
    <source>
        <dbReference type="Proteomes" id="UP000198372"/>
    </source>
</evidence>
<reference evidence="2" key="1">
    <citation type="submission" date="2016-09" db="EMBL/GenBank/DDBJ databases">
        <authorList>
            <person name="Jeantristanb JTB J.-T."/>
            <person name="Ricardo R."/>
        </authorList>
    </citation>
    <scope>NUCLEOTIDE SEQUENCE [LARGE SCALE GENOMIC DNA]</scope>
</reference>
<proteinExistence type="predicted"/>
<dbReference type="AlphaFoldDB" id="A0A238FNV3"/>
<sequence length="939" mass="105420">MCVLAILYQSPQQRRSKKSLGRLLSLLHVSALNPPSVKTVNGFVNNLAMEIPLFMPRPHKLPNASQLVCYPLYSTHPQKHSAAQTWRWRVDLPAEVRSPMARSRARDFFCQEIAWLPNQRFVFIDSFAIFDEPLLDLYSHNSHRNRWTFLLLKDLGKPFLGVKANGSGMRAKDSFLLKPLPLRNPLRQIDSGKEVVVMPQRLFLDDFSGGVSKRMYHVVHVCSTQNLGLPTEFLHSRAFVNHLCVRAWGEALDLATPVLQDLAFTIGQPIPALDSRTKSDALLQVPLLYSVHDTPMAAEITGRSVTSGSVHYACRFCHYGGTAEQQLQHTSIIAFFECPDGLSAKRTKEECLAQLTLFRDTCVATDVNDLQTQTGTRAKATVAIISELKQIYRDHMSHMSTERWRKGGPPPEVSDQVLEYRAAEAAEKTRTRETNAQSALATVAKRFDELGAADHSPGPFLEVPCYDPHLDAPPDLLHVMYLGVVKYLWGQTLDNLSTRAIEYVAAVFRSMSTHGFEGNFKFEFYFDYKWRLTGKDYRMLVQVFPLISEMLLARGLTAPEVNECWGLLGKLAHLTSWPVAPDLDGYVGRYRSLARTFVQASMRSNLGHVLRHIKYHHLIELDHSILRLGTPTTFEASVAESANKVVRELNMNTNHHDPSRDVSIQLADDARIGFVVSGGEWRTASGKILHGRRIWLQRTRSNLWASATGSVDPKILDYAHNNPQVTNSKDLRSIRAVKLPNGDRCLIGTWCFVRQSNGLRCQIAFVRAMAAPRTRGEHSHGYVAVSFAHVMEEFGQSGFIHMELSAEIVILSTECIQSLAVVQHDCIRAQCAISSIFNETDGRRHTGRTLQALQHVDSSLFLLSTISQRSHKLFHVFAPPLPTPDPLDVFATEIESSKAAEVLRSKIPKSKKVGHAVGSFYGHIQSDKLLQQHNRILAP</sequence>
<accession>A0A238FNV3</accession>
<name>A0A238FNV3_9BASI</name>
<dbReference type="PANTHER" id="PTHR31912:SF34">
    <property type="entry name" value="NOTOCHORD-RELATED PROTEIN"/>
    <property type="match status" value="1"/>
</dbReference>
<gene>
    <name evidence="1" type="ORF">BQ2448_6291</name>
</gene>
<dbReference type="EMBL" id="FMSP01000019">
    <property type="protein sequence ID" value="SCV73861.1"/>
    <property type="molecule type" value="Genomic_DNA"/>
</dbReference>